<reference evidence="1" key="1">
    <citation type="submission" date="2018-05" db="EMBL/GenBank/DDBJ databases">
        <authorList>
            <person name="Lanie J.A."/>
            <person name="Ng W.-L."/>
            <person name="Kazmierczak K.M."/>
            <person name="Andrzejewski T.M."/>
            <person name="Davidsen T.M."/>
            <person name="Wayne K.J."/>
            <person name="Tettelin H."/>
            <person name="Glass J.I."/>
            <person name="Rusch D."/>
            <person name="Podicherti R."/>
            <person name="Tsui H.-C.T."/>
            <person name="Winkler M.E."/>
        </authorList>
    </citation>
    <scope>NUCLEOTIDE SEQUENCE</scope>
</reference>
<dbReference type="EMBL" id="UINC01105986">
    <property type="protein sequence ID" value="SVC70319.1"/>
    <property type="molecule type" value="Genomic_DNA"/>
</dbReference>
<sequence>MPKLTQPQIDSFINDGYLVVEEAFPPADLDPLIAEFSASVDRNTSAALQEGLITDGCEDAPFETRLASVLESAPDRKRADEPDSVLYVGIRGKLKSPAMFGIMTHPGLLDIVESVIGPEILTHPQFNVRAKLPNQDRSVVPWHQDLGYLELDAKETFMVNF</sequence>
<dbReference type="PANTHER" id="PTHR20883:SF14">
    <property type="entry name" value="PHYTANOYL-COA DIOXYGENASE"/>
    <property type="match status" value="1"/>
</dbReference>
<name>A0A382PAB9_9ZZZZ</name>
<dbReference type="Gene3D" id="2.60.120.620">
    <property type="entry name" value="q2cbj1_9rhob like domain"/>
    <property type="match status" value="1"/>
</dbReference>
<organism evidence="1">
    <name type="scientific">marine metagenome</name>
    <dbReference type="NCBI Taxonomy" id="408172"/>
    <lineage>
        <taxon>unclassified sequences</taxon>
        <taxon>metagenomes</taxon>
        <taxon>ecological metagenomes</taxon>
    </lineage>
</organism>
<evidence type="ECO:0008006" key="2">
    <source>
        <dbReference type="Google" id="ProtNLM"/>
    </source>
</evidence>
<dbReference type="AlphaFoldDB" id="A0A382PAB9"/>
<protein>
    <recommendedName>
        <fullName evidence="2">Phytanoyl-CoA dioxygenase</fullName>
    </recommendedName>
</protein>
<dbReference type="PANTHER" id="PTHR20883">
    <property type="entry name" value="PHYTANOYL-COA DIOXYGENASE DOMAIN CONTAINING 1"/>
    <property type="match status" value="1"/>
</dbReference>
<evidence type="ECO:0000313" key="1">
    <source>
        <dbReference type="EMBL" id="SVC70319.1"/>
    </source>
</evidence>
<proteinExistence type="predicted"/>
<dbReference type="Pfam" id="PF05721">
    <property type="entry name" value="PhyH"/>
    <property type="match status" value="1"/>
</dbReference>
<accession>A0A382PAB9</accession>
<dbReference type="InterPro" id="IPR008775">
    <property type="entry name" value="Phytyl_CoA_dOase-like"/>
</dbReference>
<gene>
    <name evidence="1" type="ORF">METZ01_LOCUS323173</name>
</gene>
<dbReference type="SUPFAM" id="SSF51197">
    <property type="entry name" value="Clavaminate synthase-like"/>
    <property type="match status" value="1"/>
</dbReference>
<feature type="non-terminal residue" evidence="1">
    <location>
        <position position="161"/>
    </location>
</feature>